<keyword evidence="1" id="KW-0472">Membrane</keyword>
<keyword evidence="3" id="KW-1185">Reference proteome</keyword>
<protein>
    <submittedName>
        <fullName evidence="2">Uncharacterized protein</fullName>
    </submittedName>
</protein>
<accession>A0ABW5WTX5</accession>
<gene>
    <name evidence="2" type="ORF">ACFS5M_13745</name>
</gene>
<feature type="transmembrane region" description="Helical" evidence="1">
    <location>
        <begin position="6"/>
        <end position="26"/>
    </location>
</feature>
<evidence type="ECO:0000256" key="1">
    <source>
        <dbReference type="SAM" id="Phobius"/>
    </source>
</evidence>
<proteinExistence type="predicted"/>
<dbReference type="RefSeq" id="WP_183489420.1">
    <property type="nucleotide sequence ID" value="NZ_JBHUOV010000015.1"/>
</dbReference>
<dbReference type="Proteomes" id="UP001597533">
    <property type="component" value="Unassembled WGS sequence"/>
</dbReference>
<comment type="caution">
    <text evidence="2">The sequence shown here is derived from an EMBL/GenBank/DDBJ whole genome shotgun (WGS) entry which is preliminary data.</text>
</comment>
<evidence type="ECO:0000313" key="2">
    <source>
        <dbReference type="EMBL" id="MFD2824741.1"/>
    </source>
</evidence>
<reference evidence="3" key="1">
    <citation type="journal article" date="2019" name="Int. J. Syst. Evol. Microbiol.">
        <title>The Global Catalogue of Microorganisms (GCM) 10K type strain sequencing project: providing services to taxonomists for standard genome sequencing and annotation.</title>
        <authorList>
            <consortium name="The Broad Institute Genomics Platform"/>
            <consortium name="The Broad Institute Genome Sequencing Center for Infectious Disease"/>
            <person name="Wu L."/>
            <person name="Ma J."/>
        </authorList>
    </citation>
    <scope>NUCLEOTIDE SEQUENCE [LARGE SCALE GENOMIC DNA]</scope>
    <source>
        <strain evidence="3">KCTC 32141</strain>
    </source>
</reference>
<organism evidence="2 3">
    <name type="scientific">Lacinutrix iliipiscaria</name>
    <dbReference type="NCBI Taxonomy" id="1230532"/>
    <lineage>
        <taxon>Bacteria</taxon>
        <taxon>Pseudomonadati</taxon>
        <taxon>Bacteroidota</taxon>
        <taxon>Flavobacteriia</taxon>
        <taxon>Flavobacteriales</taxon>
        <taxon>Flavobacteriaceae</taxon>
        <taxon>Lacinutrix</taxon>
    </lineage>
</organism>
<keyword evidence="1" id="KW-0812">Transmembrane</keyword>
<sequence>MKSYTTIIGGVIALIIILPLIFIQVAQKRKKSKSKKRFIDEAQKNNLNITEHDFWGTYYAIAIDERANMLIYSKIIEDEHITKIINLDQLATCEIIKTNRNYTNKKTTKIETDKIDLILCYKDSKKTKEVLEFYNVDINFEMSNEVLLLEKWEALIKSKLSRKKAYAA</sequence>
<name>A0ABW5WTX5_9FLAO</name>
<dbReference type="EMBL" id="JBHUOV010000015">
    <property type="protein sequence ID" value="MFD2824741.1"/>
    <property type="molecule type" value="Genomic_DNA"/>
</dbReference>
<evidence type="ECO:0000313" key="3">
    <source>
        <dbReference type="Proteomes" id="UP001597533"/>
    </source>
</evidence>
<keyword evidence="1" id="KW-1133">Transmembrane helix</keyword>